<sequence length="205" mass="23048">MLRGCWSFSSRRPHRLGESLPFHHLADEPTITADDFRQFLEAARRYETLAVTSLLCSHLFHPTVLGQNPFGCVEAARVAARRTLDMPIYPEYTDYACVSGLAVYNLTEYMRKWRISASNVVVLYHPSFDISSMWRRAVLAQVVLSETPGGFICVDAERKLHRYISGSRLEGTRTPLAKTPAALVIVRGEGSSADFTAVRHCMSRP</sequence>
<organism evidence="1 2">
    <name type="scientific">Lentinus brumalis</name>
    <dbReference type="NCBI Taxonomy" id="2498619"/>
    <lineage>
        <taxon>Eukaryota</taxon>
        <taxon>Fungi</taxon>
        <taxon>Dikarya</taxon>
        <taxon>Basidiomycota</taxon>
        <taxon>Agaricomycotina</taxon>
        <taxon>Agaricomycetes</taxon>
        <taxon>Polyporales</taxon>
        <taxon>Polyporaceae</taxon>
        <taxon>Lentinus</taxon>
    </lineage>
</organism>
<dbReference type="Proteomes" id="UP000256964">
    <property type="component" value="Unassembled WGS sequence"/>
</dbReference>
<evidence type="ECO:0000313" key="2">
    <source>
        <dbReference type="Proteomes" id="UP000256964"/>
    </source>
</evidence>
<evidence type="ECO:0000313" key="1">
    <source>
        <dbReference type="EMBL" id="RDX41235.1"/>
    </source>
</evidence>
<name>A0A371CLT9_9APHY</name>
<gene>
    <name evidence="1" type="ORF">OH76DRAFT_1489627</name>
</gene>
<dbReference type="EMBL" id="KZ857518">
    <property type="protein sequence ID" value="RDX41235.1"/>
    <property type="molecule type" value="Genomic_DNA"/>
</dbReference>
<accession>A0A371CLT9</accession>
<dbReference type="AlphaFoldDB" id="A0A371CLT9"/>
<dbReference type="STRING" id="139420.A0A371CLT9"/>
<protein>
    <submittedName>
        <fullName evidence="1">Uncharacterized protein</fullName>
    </submittedName>
</protein>
<proteinExistence type="predicted"/>
<keyword evidence="2" id="KW-1185">Reference proteome</keyword>
<reference evidence="1 2" key="1">
    <citation type="journal article" date="2018" name="Biotechnol. Biofuels">
        <title>Integrative visual omics of the white-rot fungus Polyporus brumalis exposes the biotechnological potential of its oxidative enzymes for delignifying raw plant biomass.</title>
        <authorList>
            <person name="Miyauchi S."/>
            <person name="Rancon A."/>
            <person name="Drula E."/>
            <person name="Hage H."/>
            <person name="Chaduli D."/>
            <person name="Favel A."/>
            <person name="Grisel S."/>
            <person name="Henrissat B."/>
            <person name="Herpoel-Gimbert I."/>
            <person name="Ruiz-Duenas F.J."/>
            <person name="Chevret D."/>
            <person name="Hainaut M."/>
            <person name="Lin J."/>
            <person name="Wang M."/>
            <person name="Pangilinan J."/>
            <person name="Lipzen A."/>
            <person name="Lesage-Meessen L."/>
            <person name="Navarro D."/>
            <person name="Riley R."/>
            <person name="Grigoriev I.V."/>
            <person name="Zhou S."/>
            <person name="Raouche S."/>
            <person name="Rosso M.N."/>
        </authorList>
    </citation>
    <scope>NUCLEOTIDE SEQUENCE [LARGE SCALE GENOMIC DNA]</scope>
    <source>
        <strain evidence="1 2">BRFM 1820</strain>
    </source>
</reference>